<dbReference type="GO" id="GO:0005737">
    <property type="term" value="C:cytoplasm"/>
    <property type="evidence" value="ECO:0007669"/>
    <property type="project" value="UniProtKB-SubCell"/>
</dbReference>
<keyword evidence="4" id="KW-0963">Cytoplasm</keyword>
<keyword evidence="7" id="KW-0648">Protein biosynthesis</keyword>
<comment type="similarity">
    <text evidence="3">Belongs to the class-II aminoacyl-tRNA synthetase family. Alax-L subfamily.</text>
</comment>
<dbReference type="Gene3D" id="2.40.30.130">
    <property type="match status" value="1"/>
</dbReference>
<dbReference type="InterPro" id="IPR012947">
    <property type="entry name" value="tRNA_SAD"/>
</dbReference>
<dbReference type="SMART" id="SM00863">
    <property type="entry name" value="tRNA_SAD"/>
    <property type="match status" value="1"/>
</dbReference>
<dbReference type="Pfam" id="PF07973">
    <property type="entry name" value="tRNA_SAD"/>
    <property type="match status" value="1"/>
</dbReference>
<evidence type="ECO:0000256" key="4">
    <source>
        <dbReference type="ARBA" id="ARBA00022490"/>
    </source>
</evidence>
<dbReference type="InterPro" id="IPR018163">
    <property type="entry name" value="Thr/Ala-tRNA-synth_IIc_edit"/>
</dbReference>
<sequence length="465" mass="52056">MLPSISSPALIYCDARNIFEIKRGFRQTSHNMVFKCQEDSFLKQYTTKIVSCEYATIERTDVDVATGGEARPVRGFNVVCEDTILFPEGGGQPCDYGTINGQPVRRVLRKGNIAVHFVESSSSFEEGAEVHQSLDWDRRLDHMQQHSGQHLITALFDREFKYDTTSWSLGSNVSHIQLNTPHLISRESLDLIERQANELIREGRPVSVVLVDPEVDEEFNDARAPRGLPKDHEGLARVVRIEGIESNMCCGTHVTDLSQLQCIKLLYAEKVKTNILVHFVVGERVLRKLGEVFQREQQLTTALKGGAQQHLELVQKLQQNVKGTRKSFLQLLKDFASAEAERLEDLSKAERPKYFSLHRRDGIEVDFIHTFLRHAPEGIFYFLTVSEGGAAGSSGKGHLVLRGDPAVVEEIGPKFLELLEGKGNGKAGSFQGKINNLAKLPECIELLESHFKPKKSIEPKPVSGS</sequence>
<gene>
    <name evidence="11" type="primary">LOC4815900</name>
</gene>
<evidence type="ECO:0000256" key="2">
    <source>
        <dbReference type="ARBA" id="ARBA00004496"/>
    </source>
</evidence>
<dbReference type="InParanoid" id="A0A6I8UHM0"/>
<dbReference type="InterPro" id="IPR051335">
    <property type="entry name" value="Alanyl-tRNA_Editing_Enzymes"/>
</dbReference>
<dbReference type="GO" id="GO:0046872">
    <property type="term" value="F:metal ion binding"/>
    <property type="evidence" value="ECO:0007669"/>
    <property type="project" value="UniProtKB-KW"/>
</dbReference>
<evidence type="ECO:0000256" key="1">
    <source>
        <dbReference type="ARBA" id="ARBA00001947"/>
    </source>
</evidence>
<dbReference type="PANTHER" id="PTHR43462:SF1">
    <property type="entry name" value="ALANYL-TRNA EDITING PROTEIN AARSD1"/>
    <property type="match status" value="1"/>
</dbReference>
<dbReference type="FunFam" id="3.30.980.10:FF:000007">
    <property type="entry name" value="alanyl-tRNA editing protein Aarsd1"/>
    <property type="match status" value="1"/>
</dbReference>
<comment type="function">
    <text evidence="8">Functions in trans to edit the amino acid moiety from incorrectly charged tRNA(Ala).</text>
</comment>
<dbReference type="SUPFAM" id="SSF50447">
    <property type="entry name" value="Translation proteins"/>
    <property type="match status" value="1"/>
</dbReference>
<dbReference type="Proteomes" id="UP000001819">
    <property type="component" value="Chromosome X"/>
</dbReference>
<keyword evidence="10" id="KW-1185">Reference proteome</keyword>
<dbReference type="GO" id="GO:0006412">
    <property type="term" value="P:translation"/>
    <property type="evidence" value="ECO:0007669"/>
    <property type="project" value="UniProtKB-KW"/>
</dbReference>
<keyword evidence="5" id="KW-0479">Metal-binding</keyword>
<comment type="subcellular location">
    <subcellularLocation>
        <location evidence="2">Cytoplasm</location>
    </subcellularLocation>
</comment>
<protein>
    <submittedName>
        <fullName evidence="11">Alanyl-tRNA editing protein Aarsd1-B</fullName>
    </submittedName>
</protein>
<evidence type="ECO:0000256" key="6">
    <source>
        <dbReference type="ARBA" id="ARBA00022833"/>
    </source>
</evidence>
<organism evidence="10 11">
    <name type="scientific">Drosophila pseudoobscura pseudoobscura</name>
    <name type="common">Fruit fly</name>
    <dbReference type="NCBI Taxonomy" id="46245"/>
    <lineage>
        <taxon>Eukaryota</taxon>
        <taxon>Metazoa</taxon>
        <taxon>Ecdysozoa</taxon>
        <taxon>Arthropoda</taxon>
        <taxon>Hexapoda</taxon>
        <taxon>Insecta</taxon>
        <taxon>Pterygota</taxon>
        <taxon>Neoptera</taxon>
        <taxon>Endopterygota</taxon>
        <taxon>Diptera</taxon>
        <taxon>Brachycera</taxon>
        <taxon>Muscomorpha</taxon>
        <taxon>Ephydroidea</taxon>
        <taxon>Drosophilidae</taxon>
        <taxon>Drosophila</taxon>
        <taxon>Sophophora</taxon>
    </lineage>
</organism>
<name>A0A6I8UHM0_DROPS</name>
<dbReference type="KEGG" id="dpo:4815900"/>
<proteinExistence type="inferred from homology"/>
<dbReference type="SUPFAM" id="SSF55186">
    <property type="entry name" value="ThrRS/AlaRS common domain"/>
    <property type="match status" value="1"/>
</dbReference>
<dbReference type="PANTHER" id="PTHR43462">
    <property type="entry name" value="ALANYL-TRNA EDITING PROTEIN"/>
    <property type="match status" value="1"/>
</dbReference>
<dbReference type="GO" id="GO:0002196">
    <property type="term" value="F:Ser-tRNA(Ala) deacylase activity"/>
    <property type="evidence" value="ECO:0007669"/>
    <property type="project" value="TreeGrafter"/>
</dbReference>
<dbReference type="Gene3D" id="3.30.980.10">
    <property type="entry name" value="Threonyl-trna Synthetase, Chain A, domain 2"/>
    <property type="match status" value="1"/>
</dbReference>
<dbReference type="FunCoup" id="A0A6I8UHM0">
    <property type="interactions" value="700"/>
</dbReference>
<evidence type="ECO:0000256" key="7">
    <source>
        <dbReference type="ARBA" id="ARBA00022917"/>
    </source>
</evidence>
<evidence type="ECO:0000313" key="11">
    <source>
        <dbReference type="RefSeq" id="XP_001355657.4"/>
    </source>
</evidence>
<reference evidence="11" key="1">
    <citation type="submission" date="2025-08" db="UniProtKB">
        <authorList>
            <consortium name="RefSeq"/>
        </authorList>
    </citation>
    <scope>IDENTIFICATION</scope>
    <source>
        <strain evidence="11">MV-25-SWS-2005</strain>
        <tissue evidence="11">Whole body</tissue>
    </source>
</reference>
<evidence type="ECO:0000313" key="10">
    <source>
        <dbReference type="Proteomes" id="UP000001819"/>
    </source>
</evidence>
<dbReference type="FunFam" id="2.40.30.130:FF:000003">
    <property type="entry name" value="alanyl-tRNA editing protein Aarsd1"/>
    <property type="match status" value="1"/>
</dbReference>
<feature type="domain" description="Threonyl/alanyl tRNA synthetase SAD" evidence="9">
    <location>
        <begin position="236"/>
        <end position="278"/>
    </location>
</feature>
<dbReference type="GO" id="GO:0043039">
    <property type="term" value="P:tRNA aminoacylation"/>
    <property type="evidence" value="ECO:0007669"/>
    <property type="project" value="InterPro"/>
</dbReference>
<evidence type="ECO:0000259" key="9">
    <source>
        <dbReference type="SMART" id="SM00863"/>
    </source>
</evidence>
<evidence type="ECO:0000256" key="5">
    <source>
        <dbReference type="ARBA" id="ARBA00022723"/>
    </source>
</evidence>
<evidence type="ECO:0000256" key="8">
    <source>
        <dbReference type="ARBA" id="ARBA00053555"/>
    </source>
</evidence>
<comment type="cofactor">
    <cofactor evidence="1">
        <name>Zn(2+)</name>
        <dbReference type="ChEBI" id="CHEBI:29105"/>
    </cofactor>
</comment>
<evidence type="ECO:0000256" key="3">
    <source>
        <dbReference type="ARBA" id="ARBA00008429"/>
    </source>
</evidence>
<keyword evidence="6" id="KW-0862">Zinc</keyword>
<accession>A0A6I8UHM0</accession>
<dbReference type="Bgee" id="FBgn0070624">
    <property type="expression patterns" value="Expressed in adult organism and 3 other cell types or tissues"/>
</dbReference>
<dbReference type="RefSeq" id="XP_001355657.4">
    <property type="nucleotide sequence ID" value="XM_001355621.4"/>
</dbReference>
<dbReference type="GO" id="GO:0004812">
    <property type="term" value="F:aminoacyl-tRNA ligase activity"/>
    <property type="evidence" value="ECO:0007669"/>
    <property type="project" value="InterPro"/>
</dbReference>
<dbReference type="AlphaFoldDB" id="A0A6I8UHM0"/>
<dbReference type="InterPro" id="IPR009000">
    <property type="entry name" value="Transl_B-barrel_sf"/>
</dbReference>
<dbReference type="GO" id="GO:0005524">
    <property type="term" value="F:ATP binding"/>
    <property type="evidence" value="ECO:0007669"/>
    <property type="project" value="InterPro"/>
</dbReference>